<name>A0A4U2ZDJ3_9BACI</name>
<dbReference type="RefSeq" id="WP_107894638.1">
    <property type="nucleotide sequence ID" value="NZ_PYWM01000004.1"/>
</dbReference>
<evidence type="ECO:0000259" key="1">
    <source>
        <dbReference type="Pfam" id="PF00534"/>
    </source>
</evidence>
<dbReference type="GO" id="GO:0016757">
    <property type="term" value="F:glycosyltransferase activity"/>
    <property type="evidence" value="ECO:0007669"/>
    <property type="project" value="InterPro"/>
</dbReference>
<dbReference type="AlphaFoldDB" id="A0A4U2ZDJ3"/>
<proteinExistence type="predicted"/>
<reference evidence="2 3" key="1">
    <citation type="submission" date="2019-04" db="EMBL/GenBank/DDBJ databases">
        <title>Lysinibacillus genome sequencing.</title>
        <authorList>
            <person name="Dunlap C."/>
        </authorList>
    </citation>
    <scope>NUCLEOTIDE SEQUENCE [LARGE SCALE GENOMIC DNA]</scope>
    <source>
        <strain evidence="2 3">CCTCC AB 2010389</strain>
    </source>
</reference>
<sequence length="393" mass="45395">MKILFVAQNFQMGGIQKALINTLKELSVDEQYEIDIFTFGEGELLKDIPPNVNVNIGNLLLQLIATPFYVVKQRKNFWHIMLRIVCMLLVRIIGSNNFYPLLLKKHRPSKHYHIAISYFNDAPNSYFNRGTNLFVDQFVQAHKKLAWIHTDPLRANFNYKVCIKTYKNFDRLICVSEACKRNLLKFLPPYQHKIQVVYNFFPIAEIKELATDYTPFEKGTMDLVSVGRMDNATKRFDLIPYICKLLKESSSKRFHWRIIGDGPDLLFNQQLAVQLGVDDVVEFVGQCHNPYPFIKESDVLILTSAYEGYPMVVGEALILETPVITTNFAAAGEQIQHGFNGLITDGDIEDIYAVIANVIQNKDCLDKMKKYIEENSYTNRKAREQLVLEFDRK</sequence>
<dbReference type="SUPFAM" id="SSF53756">
    <property type="entry name" value="UDP-Glycosyltransferase/glycogen phosphorylase"/>
    <property type="match status" value="1"/>
</dbReference>
<dbReference type="CDD" id="cd03811">
    <property type="entry name" value="GT4_GT28_WabH-like"/>
    <property type="match status" value="1"/>
</dbReference>
<comment type="caution">
    <text evidence="2">The sequence shown here is derived from an EMBL/GenBank/DDBJ whole genome shotgun (WGS) entry which is preliminary data.</text>
</comment>
<dbReference type="InterPro" id="IPR001296">
    <property type="entry name" value="Glyco_trans_1"/>
</dbReference>
<gene>
    <name evidence="2" type="ORF">FC756_04770</name>
</gene>
<feature type="domain" description="Glycosyl transferase family 1" evidence="1">
    <location>
        <begin position="218"/>
        <end position="373"/>
    </location>
</feature>
<dbReference type="Gene3D" id="3.40.50.2000">
    <property type="entry name" value="Glycogen Phosphorylase B"/>
    <property type="match status" value="2"/>
</dbReference>
<protein>
    <submittedName>
        <fullName evidence="2">Glycosyltransferase</fullName>
    </submittedName>
</protein>
<evidence type="ECO:0000313" key="2">
    <source>
        <dbReference type="EMBL" id="TKI71690.1"/>
    </source>
</evidence>
<evidence type="ECO:0000313" key="3">
    <source>
        <dbReference type="Proteomes" id="UP000308744"/>
    </source>
</evidence>
<dbReference type="Pfam" id="PF00534">
    <property type="entry name" value="Glycos_transf_1"/>
    <property type="match status" value="1"/>
</dbReference>
<dbReference type="EMBL" id="SZPU01000015">
    <property type="protein sequence ID" value="TKI71690.1"/>
    <property type="molecule type" value="Genomic_DNA"/>
</dbReference>
<dbReference type="Proteomes" id="UP000308744">
    <property type="component" value="Unassembled WGS sequence"/>
</dbReference>
<organism evidence="2 3">
    <name type="scientific">Lysinibacillus mangiferihumi</name>
    <dbReference type="NCBI Taxonomy" id="1130819"/>
    <lineage>
        <taxon>Bacteria</taxon>
        <taxon>Bacillati</taxon>
        <taxon>Bacillota</taxon>
        <taxon>Bacilli</taxon>
        <taxon>Bacillales</taxon>
        <taxon>Bacillaceae</taxon>
        <taxon>Lysinibacillus</taxon>
    </lineage>
</organism>
<accession>A0A4U2ZDJ3</accession>
<dbReference type="PANTHER" id="PTHR12526:SF630">
    <property type="entry name" value="GLYCOSYLTRANSFERASE"/>
    <property type="match status" value="1"/>
</dbReference>
<dbReference type="PANTHER" id="PTHR12526">
    <property type="entry name" value="GLYCOSYLTRANSFERASE"/>
    <property type="match status" value="1"/>
</dbReference>
<keyword evidence="2" id="KW-0808">Transferase</keyword>
<keyword evidence="3" id="KW-1185">Reference proteome</keyword>